<name>A0A834SP27_9FABA</name>
<keyword evidence="6" id="KW-1185">Reference proteome</keyword>
<evidence type="ECO:0000313" key="5">
    <source>
        <dbReference type="EMBL" id="KAF7806263.1"/>
    </source>
</evidence>
<dbReference type="PANTHER" id="PTHR12542:SF92">
    <property type="entry name" value="EXOCYST COMPLEX COMPONENT EXO70E2"/>
    <property type="match status" value="1"/>
</dbReference>
<dbReference type="Pfam" id="PF20669">
    <property type="entry name" value="Exo70_N"/>
    <property type="match status" value="1"/>
</dbReference>
<dbReference type="InterPro" id="IPR016159">
    <property type="entry name" value="Cullin_repeat-like_dom_sf"/>
</dbReference>
<keyword evidence="3" id="KW-0268">Exocytosis</keyword>
<evidence type="ECO:0000256" key="3">
    <source>
        <dbReference type="RuleBase" id="RU365026"/>
    </source>
</evidence>
<dbReference type="OrthoDB" id="1922221at2759"/>
<dbReference type="GO" id="GO:0006887">
    <property type="term" value="P:exocytosis"/>
    <property type="evidence" value="ECO:0007669"/>
    <property type="project" value="UniProtKB-KW"/>
</dbReference>
<dbReference type="GO" id="GO:0005546">
    <property type="term" value="F:phosphatidylinositol-4,5-bisphosphate binding"/>
    <property type="evidence" value="ECO:0007669"/>
    <property type="project" value="InterPro"/>
</dbReference>
<dbReference type="InterPro" id="IPR046364">
    <property type="entry name" value="Exo70_C"/>
</dbReference>
<gene>
    <name evidence="5" type="ORF">G2W53_038424</name>
</gene>
<evidence type="ECO:0000256" key="2">
    <source>
        <dbReference type="ARBA" id="ARBA00022448"/>
    </source>
</evidence>
<dbReference type="Pfam" id="PF03081">
    <property type="entry name" value="Exo70_C"/>
    <property type="match status" value="1"/>
</dbReference>
<organism evidence="5 6">
    <name type="scientific">Senna tora</name>
    <dbReference type="NCBI Taxonomy" id="362788"/>
    <lineage>
        <taxon>Eukaryota</taxon>
        <taxon>Viridiplantae</taxon>
        <taxon>Streptophyta</taxon>
        <taxon>Embryophyta</taxon>
        <taxon>Tracheophyta</taxon>
        <taxon>Spermatophyta</taxon>
        <taxon>Magnoliopsida</taxon>
        <taxon>eudicotyledons</taxon>
        <taxon>Gunneridae</taxon>
        <taxon>Pentapetalae</taxon>
        <taxon>rosids</taxon>
        <taxon>fabids</taxon>
        <taxon>Fabales</taxon>
        <taxon>Fabaceae</taxon>
        <taxon>Caesalpinioideae</taxon>
        <taxon>Cassia clade</taxon>
        <taxon>Senna</taxon>
    </lineage>
</organism>
<dbReference type="PANTHER" id="PTHR12542">
    <property type="entry name" value="EXOCYST COMPLEX PROTEIN EXO70"/>
    <property type="match status" value="1"/>
</dbReference>
<protein>
    <recommendedName>
        <fullName evidence="3">Exocyst subunit Exo70 family protein</fullName>
    </recommendedName>
</protein>
<comment type="similarity">
    <text evidence="1 3">Belongs to the EXO70 family.</text>
</comment>
<evidence type="ECO:0000313" key="6">
    <source>
        <dbReference type="Proteomes" id="UP000634136"/>
    </source>
</evidence>
<dbReference type="EMBL" id="JAAIUW010000012">
    <property type="protein sequence ID" value="KAF7806263.1"/>
    <property type="molecule type" value="Genomic_DNA"/>
</dbReference>
<dbReference type="GO" id="GO:0000145">
    <property type="term" value="C:exocyst"/>
    <property type="evidence" value="ECO:0007669"/>
    <property type="project" value="InterPro"/>
</dbReference>
<comment type="function">
    <text evidence="3">Component of the exocyst complex.</text>
</comment>
<keyword evidence="3" id="KW-0653">Protein transport</keyword>
<evidence type="ECO:0000259" key="4">
    <source>
        <dbReference type="Pfam" id="PF03081"/>
    </source>
</evidence>
<dbReference type="Proteomes" id="UP000634136">
    <property type="component" value="Unassembled WGS sequence"/>
</dbReference>
<evidence type="ECO:0000256" key="1">
    <source>
        <dbReference type="ARBA" id="ARBA00006756"/>
    </source>
</evidence>
<proteinExistence type="inferred from homology"/>
<dbReference type="Gene3D" id="1.20.1280.170">
    <property type="entry name" value="Exocyst complex component Exo70"/>
    <property type="match status" value="1"/>
</dbReference>
<keyword evidence="2 3" id="KW-0813">Transport</keyword>
<dbReference type="InterPro" id="IPR004140">
    <property type="entry name" value="Exo70"/>
</dbReference>
<dbReference type="GO" id="GO:0015031">
    <property type="term" value="P:protein transport"/>
    <property type="evidence" value="ECO:0007669"/>
    <property type="project" value="UniProtKB-KW"/>
</dbReference>
<feature type="domain" description="Exocyst complex subunit Exo70 C-terminal" evidence="4">
    <location>
        <begin position="264"/>
        <end position="618"/>
    </location>
</feature>
<sequence length="634" mass="72804">MEEHETGVTTYEGEQHVVAAAQHILKALAASKNINDGLRKTLLDVETHLSSMSSRLITERRNIKGAEDEVKSWEANHSMIWDSGLRESSEYLNAVREIETVTRSLQSLCVSENWKQKELLHRAEGVLQIAMSRLEEELVHILLQHTQFFEPEFMSFHSDRVDMVFDESFVSAEDEAIEEASRRNGDCSQSEFGIIDLVHADVIPDLKDIANVMFASKYHQEFCLAFITSRRHALQEYLVILGMKTLSIENVLKMEWDCLNSKMKKWMWAMKIIIKVYLASEKRLCKQILGHLGLVYQSCFTEISKGFVMPLLNFGEAIAMGTHGPERLFRLLDMYEVLENLAVDVDILFFDESSCFLRHEFHKLVRSIGNTVRSTFLAFENAIATYRSAKGFPGGGIHPLTRYVMNYIKTLTEYRDTLCLLLADESLVSVPHSTEHGTSDLTFYPMACQLRSITTTLESNLRNKSKLYRDVALQHIFMMNNLHYIVQKVKSSELSQFFGDEWLRQHTGKFQHEARSYERVTWSSVLSMISEGSSSTCALSLKASLKKRCTGFSIAFEEVYRNQTGWLIPNHQLREDVQISISQKLVHAYWTFIGKNSSGIGEKWIKYSVDDLESFILDLFGGSSRSLRDHQRRK</sequence>
<dbReference type="SUPFAM" id="SSF74788">
    <property type="entry name" value="Cullin repeat-like"/>
    <property type="match status" value="1"/>
</dbReference>
<reference evidence="5" key="1">
    <citation type="submission" date="2020-09" db="EMBL/GenBank/DDBJ databases">
        <title>Genome-Enabled Discovery of Anthraquinone Biosynthesis in Senna tora.</title>
        <authorList>
            <person name="Kang S.-H."/>
            <person name="Pandey R.P."/>
            <person name="Lee C.-M."/>
            <person name="Sim J.-S."/>
            <person name="Jeong J.-T."/>
            <person name="Choi B.-S."/>
            <person name="Jung M."/>
            <person name="Ginzburg D."/>
            <person name="Zhao K."/>
            <person name="Won S.Y."/>
            <person name="Oh T.-J."/>
            <person name="Yu Y."/>
            <person name="Kim N.-H."/>
            <person name="Lee O.R."/>
            <person name="Lee T.-H."/>
            <person name="Bashyal P."/>
            <person name="Kim T.-S."/>
            <person name="Lee W.-H."/>
            <person name="Kawkins C."/>
            <person name="Kim C.-K."/>
            <person name="Kim J.S."/>
            <person name="Ahn B.O."/>
            <person name="Rhee S.Y."/>
            <person name="Sohng J.K."/>
        </authorList>
    </citation>
    <scope>NUCLEOTIDE SEQUENCE</scope>
    <source>
        <tissue evidence="5">Leaf</tissue>
    </source>
</reference>
<accession>A0A834SP27</accession>
<comment type="caution">
    <text evidence="5">The sequence shown here is derived from an EMBL/GenBank/DDBJ whole genome shotgun (WGS) entry which is preliminary data.</text>
</comment>
<dbReference type="AlphaFoldDB" id="A0A834SP27"/>